<dbReference type="Proteomes" id="UP000441102">
    <property type="component" value="Unassembled WGS sequence"/>
</dbReference>
<evidence type="ECO:0000256" key="3">
    <source>
        <dbReference type="ARBA" id="ARBA00022723"/>
    </source>
</evidence>
<comment type="caution">
    <text evidence="10">The sequence shown here is derived from an EMBL/GenBank/DDBJ whole genome shotgun (WGS) entry which is preliminary data.</text>
</comment>
<dbReference type="InterPro" id="IPR004472">
    <property type="entry name" value="DTB_synth_BioD"/>
</dbReference>
<gene>
    <name evidence="9 10" type="primary">bioD</name>
    <name evidence="10" type="ORF">F9L06_13795</name>
</gene>
<evidence type="ECO:0000256" key="4">
    <source>
        <dbReference type="ARBA" id="ARBA00022741"/>
    </source>
</evidence>
<feature type="binding site" evidence="9">
    <location>
        <position position="100"/>
    </location>
    <ligand>
        <name>Mg(2+)</name>
        <dbReference type="ChEBI" id="CHEBI:18420"/>
    </ligand>
</feature>
<evidence type="ECO:0000313" key="10">
    <source>
        <dbReference type="EMBL" id="KAB2797387.1"/>
    </source>
</evidence>
<comment type="cofactor">
    <cofactor evidence="9">
        <name>Mg(2+)</name>
        <dbReference type="ChEBI" id="CHEBI:18420"/>
    </cofactor>
</comment>
<comment type="catalytic activity">
    <reaction evidence="8">
        <text>(7R,8S)-8-amino-7-(carboxyamino)nonanoate + ATP = (4R,5S)-dethiobiotin + ADP + phosphate + H(+)</text>
        <dbReference type="Rhea" id="RHEA:63684"/>
        <dbReference type="ChEBI" id="CHEBI:15378"/>
        <dbReference type="ChEBI" id="CHEBI:30616"/>
        <dbReference type="ChEBI" id="CHEBI:43474"/>
        <dbReference type="ChEBI" id="CHEBI:149470"/>
        <dbReference type="ChEBI" id="CHEBI:149473"/>
        <dbReference type="ChEBI" id="CHEBI:456216"/>
    </reaction>
</comment>
<evidence type="ECO:0000256" key="5">
    <source>
        <dbReference type="ARBA" id="ARBA00022756"/>
    </source>
</evidence>
<keyword evidence="2 9" id="KW-0436">Ligase</keyword>
<dbReference type="PANTHER" id="PTHR43210">
    <property type="entry name" value="DETHIOBIOTIN SYNTHETASE"/>
    <property type="match status" value="1"/>
</dbReference>
<feature type="binding site" evidence="9">
    <location>
        <position position="44"/>
    </location>
    <ligand>
        <name>Mg(2+)</name>
        <dbReference type="ChEBI" id="CHEBI:18420"/>
    </ligand>
</feature>
<reference evidence="10 11" key="1">
    <citation type="submission" date="2019-09" db="EMBL/GenBank/DDBJ databases">
        <title>Taxonomic organization of the family Brucellaceae based on a phylogenomic approach.</title>
        <authorList>
            <person name="Leclercq S."/>
            <person name="Cloeckaert A."/>
            <person name="Zygmunt M.S."/>
        </authorList>
    </citation>
    <scope>NUCLEOTIDE SEQUENCE [LARGE SCALE GENOMIC DNA]</scope>
    <source>
        <strain evidence="10 11">CCUG 34461</strain>
    </source>
</reference>
<comment type="subunit">
    <text evidence="9">Homodimer.</text>
</comment>
<comment type="catalytic activity">
    <reaction evidence="9">
        <text>(7R,8S)-7,8-diammoniononanoate + CO2 + ATP = (4R,5S)-dethiobiotin + ADP + phosphate + 3 H(+)</text>
        <dbReference type="Rhea" id="RHEA:15805"/>
        <dbReference type="ChEBI" id="CHEBI:15378"/>
        <dbReference type="ChEBI" id="CHEBI:16526"/>
        <dbReference type="ChEBI" id="CHEBI:30616"/>
        <dbReference type="ChEBI" id="CHEBI:43474"/>
        <dbReference type="ChEBI" id="CHEBI:149469"/>
        <dbReference type="ChEBI" id="CHEBI:149473"/>
        <dbReference type="ChEBI" id="CHEBI:456216"/>
        <dbReference type="EC" id="6.3.3.3"/>
    </reaction>
</comment>
<protein>
    <recommendedName>
        <fullName evidence="9">ATP-dependent dethiobiotin synthetase BioD</fullName>
        <ecNumber evidence="9">6.3.3.3</ecNumber>
    </recommendedName>
    <alternativeName>
        <fullName evidence="9">DTB synthetase</fullName>
        <shortName evidence="9">DTBS</shortName>
    </alternativeName>
    <alternativeName>
        <fullName evidence="9">Dethiobiotin synthase</fullName>
    </alternativeName>
</protein>
<dbReference type="UniPathway" id="UPA00078">
    <property type="reaction ID" value="UER00161"/>
</dbReference>
<evidence type="ECO:0000256" key="7">
    <source>
        <dbReference type="ARBA" id="ARBA00022842"/>
    </source>
</evidence>
<evidence type="ECO:0000313" key="11">
    <source>
        <dbReference type="Proteomes" id="UP000441102"/>
    </source>
</evidence>
<dbReference type="GO" id="GO:0009102">
    <property type="term" value="P:biotin biosynthetic process"/>
    <property type="evidence" value="ECO:0007669"/>
    <property type="project" value="UniProtKB-UniRule"/>
</dbReference>
<evidence type="ECO:0000256" key="2">
    <source>
        <dbReference type="ARBA" id="ARBA00022598"/>
    </source>
</evidence>
<dbReference type="GO" id="GO:0004141">
    <property type="term" value="F:dethiobiotin synthase activity"/>
    <property type="evidence" value="ECO:0007669"/>
    <property type="project" value="UniProtKB-UniRule"/>
</dbReference>
<comment type="pathway">
    <text evidence="9">Cofactor biosynthesis; biotin biosynthesis; biotin from 7,8-diaminononanoate: step 1/2.</text>
</comment>
<feature type="binding site" evidence="9">
    <location>
        <begin position="100"/>
        <end position="103"/>
    </location>
    <ligand>
        <name>ATP</name>
        <dbReference type="ChEBI" id="CHEBI:30616"/>
    </ligand>
</feature>
<dbReference type="InterPro" id="IPR027417">
    <property type="entry name" value="P-loop_NTPase"/>
</dbReference>
<feature type="active site" evidence="9">
    <location>
        <position position="33"/>
    </location>
</feature>
<keyword evidence="5 9" id="KW-0093">Biotin biosynthesis</keyword>
<proteinExistence type="inferred from homology"/>
<feature type="binding site" evidence="9">
    <location>
        <position position="37"/>
    </location>
    <ligand>
        <name>substrate</name>
    </ligand>
</feature>
<dbReference type="GO" id="GO:0005524">
    <property type="term" value="F:ATP binding"/>
    <property type="evidence" value="ECO:0007669"/>
    <property type="project" value="UniProtKB-UniRule"/>
</dbReference>
<dbReference type="RefSeq" id="WP_036587065.1">
    <property type="nucleotide sequence ID" value="NZ_JAOCCH010000003.1"/>
</dbReference>
<sequence>MNCTLIVTGTDTGIGKTVFSAALADAFSAYYWKPVQSGLEETTDSETVVQLTGLSRQNIIPECWRLNTPASPHLAAQIDGVEIDAESLEVPSVDAPLVIEGAGGLHVPLTRRTTFIDVFARWQKPIILCARTSLGTINHTLLSLEALNRRNIPVLGIAFIGDPQPDTEQIIPELSGVRRLGRLPHLAKLDPDTLRHAFREHFNMSAFYEASE</sequence>
<dbReference type="EMBL" id="WBWX01000004">
    <property type="protein sequence ID" value="KAB2797387.1"/>
    <property type="molecule type" value="Genomic_DNA"/>
</dbReference>
<comment type="similarity">
    <text evidence="9">Belongs to the dethiobiotin synthetase family.</text>
</comment>
<dbReference type="NCBIfam" id="TIGR00347">
    <property type="entry name" value="bioD"/>
    <property type="match status" value="1"/>
</dbReference>
<dbReference type="SUPFAM" id="SSF52540">
    <property type="entry name" value="P-loop containing nucleoside triphosphate hydrolases"/>
    <property type="match status" value="1"/>
</dbReference>
<feature type="binding site" evidence="9">
    <location>
        <begin position="13"/>
        <end position="18"/>
    </location>
    <ligand>
        <name>ATP</name>
        <dbReference type="ChEBI" id="CHEBI:30616"/>
    </ligand>
</feature>
<comment type="caution">
    <text evidence="9">Lacks conserved residue(s) required for the propagation of feature annotation.</text>
</comment>
<evidence type="ECO:0000256" key="1">
    <source>
        <dbReference type="ARBA" id="ARBA00022490"/>
    </source>
</evidence>
<dbReference type="Pfam" id="PF13500">
    <property type="entry name" value="AAA_26"/>
    <property type="match status" value="1"/>
</dbReference>
<keyword evidence="3 9" id="KW-0479">Metal-binding</keyword>
<name>A0A011TM16_BRUAN</name>
<dbReference type="AlphaFoldDB" id="A0A011TM16"/>
<accession>A0A011TM16</accession>
<dbReference type="HAMAP" id="MF_00336">
    <property type="entry name" value="BioD"/>
    <property type="match status" value="1"/>
</dbReference>
<evidence type="ECO:0000256" key="9">
    <source>
        <dbReference type="HAMAP-Rule" id="MF_00336"/>
    </source>
</evidence>
<dbReference type="PIRSF" id="PIRSF006755">
    <property type="entry name" value="DTB_synth"/>
    <property type="match status" value="1"/>
</dbReference>
<dbReference type="CDD" id="cd03109">
    <property type="entry name" value="DTBS"/>
    <property type="match status" value="1"/>
</dbReference>
<dbReference type="PANTHER" id="PTHR43210:SF2">
    <property type="entry name" value="ATP-DEPENDENT DETHIOBIOTIN SYNTHETASE BIOD 2"/>
    <property type="match status" value="1"/>
</dbReference>
<dbReference type="GO" id="GO:0000287">
    <property type="term" value="F:magnesium ion binding"/>
    <property type="evidence" value="ECO:0007669"/>
    <property type="project" value="UniProtKB-UniRule"/>
</dbReference>
<evidence type="ECO:0000256" key="8">
    <source>
        <dbReference type="ARBA" id="ARBA00047386"/>
    </source>
</evidence>
<evidence type="ECO:0000256" key="6">
    <source>
        <dbReference type="ARBA" id="ARBA00022840"/>
    </source>
</evidence>
<feature type="binding site" evidence="9">
    <location>
        <position position="17"/>
    </location>
    <ligand>
        <name>Mg(2+)</name>
        <dbReference type="ChEBI" id="CHEBI:18420"/>
    </ligand>
</feature>
<organism evidence="10 11">
    <name type="scientific">Brucella anthropi</name>
    <name type="common">Ochrobactrum anthropi</name>
    <dbReference type="NCBI Taxonomy" id="529"/>
    <lineage>
        <taxon>Bacteria</taxon>
        <taxon>Pseudomonadati</taxon>
        <taxon>Pseudomonadota</taxon>
        <taxon>Alphaproteobacteria</taxon>
        <taxon>Hyphomicrobiales</taxon>
        <taxon>Brucellaceae</taxon>
        <taxon>Brucella/Ochrobactrum group</taxon>
        <taxon>Brucella</taxon>
    </lineage>
</organism>
<feature type="binding site" evidence="9">
    <location>
        <begin position="184"/>
        <end position="186"/>
    </location>
    <ligand>
        <name>ATP</name>
        <dbReference type="ChEBI" id="CHEBI:30616"/>
    </ligand>
</feature>
<keyword evidence="4 9" id="KW-0547">Nucleotide-binding</keyword>
<dbReference type="GO" id="GO:0005829">
    <property type="term" value="C:cytosol"/>
    <property type="evidence" value="ECO:0007669"/>
    <property type="project" value="TreeGrafter"/>
</dbReference>
<feature type="binding site" evidence="9">
    <location>
        <position position="44"/>
    </location>
    <ligand>
        <name>ATP</name>
        <dbReference type="ChEBI" id="CHEBI:30616"/>
    </ligand>
</feature>
<keyword evidence="1 9" id="KW-0963">Cytoplasm</keyword>
<dbReference type="Gene3D" id="3.40.50.300">
    <property type="entry name" value="P-loop containing nucleotide triphosphate hydrolases"/>
    <property type="match status" value="1"/>
</dbReference>
<keyword evidence="7 9" id="KW-0460">Magnesium</keyword>
<dbReference type="EC" id="6.3.3.3" evidence="9"/>
<comment type="function">
    <text evidence="9">Catalyzes a mechanistically unusual reaction, the ATP-dependent insertion of CO2 between the N7 and N8 nitrogen atoms of 7,8-diaminopelargonic acid (DAPA, also called 7,8-diammoniononanoate) to form a ureido ring.</text>
</comment>
<keyword evidence="6 9" id="KW-0067">ATP-binding</keyword>
<comment type="subcellular location">
    <subcellularLocation>
        <location evidence="9">Cytoplasm</location>
    </subcellularLocation>
</comment>